<name>A0ABT2GHK7_9MICO</name>
<evidence type="ECO:0000313" key="2">
    <source>
        <dbReference type="Proteomes" id="UP001165580"/>
    </source>
</evidence>
<organism evidence="1 2">
    <name type="scientific">Herbiconiux gentiana</name>
    <dbReference type="NCBI Taxonomy" id="2970912"/>
    <lineage>
        <taxon>Bacteria</taxon>
        <taxon>Bacillati</taxon>
        <taxon>Actinomycetota</taxon>
        <taxon>Actinomycetes</taxon>
        <taxon>Micrococcales</taxon>
        <taxon>Microbacteriaceae</taxon>
        <taxon>Herbiconiux</taxon>
    </lineage>
</organism>
<protein>
    <recommendedName>
        <fullName evidence="3">Molecular chaperone DnaJ</fullName>
    </recommendedName>
</protein>
<reference evidence="1" key="1">
    <citation type="submission" date="2022-08" db="EMBL/GenBank/DDBJ databases">
        <authorList>
            <person name="Deng Y."/>
            <person name="Han X.-F."/>
            <person name="Zhang Y.-Q."/>
        </authorList>
    </citation>
    <scope>NUCLEOTIDE SEQUENCE</scope>
    <source>
        <strain evidence="1">CPCC 205716</strain>
    </source>
</reference>
<evidence type="ECO:0000313" key="1">
    <source>
        <dbReference type="EMBL" id="MCS5715658.1"/>
    </source>
</evidence>
<comment type="caution">
    <text evidence="1">The sequence shown here is derived from an EMBL/GenBank/DDBJ whole genome shotgun (WGS) entry which is preliminary data.</text>
</comment>
<keyword evidence="2" id="KW-1185">Reference proteome</keyword>
<accession>A0ABT2GHK7</accession>
<dbReference type="Proteomes" id="UP001165580">
    <property type="component" value="Unassembled WGS sequence"/>
</dbReference>
<gene>
    <name evidence="1" type="ORF">NVV95_13995</name>
</gene>
<dbReference type="InterPro" id="IPR036410">
    <property type="entry name" value="HSP_DnaJ_Cys-rich_dom_sf"/>
</dbReference>
<proteinExistence type="predicted"/>
<sequence length="53" mass="5908">MDIFDTCERCDGSGADPVQNVFDDEFSHCRDCHGDGVTLSFDELLEEPLRLSA</sequence>
<dbReference type="EMBL" id="JANTEZ010000005">
    <property type="protein sequence ID" value="MCS5715658.1"/>
    <property type="molecule type" value="Genomic_DNA"/>
</dbReference>
<dbReference type="RefSeq" id="WP_259487166.1">
    <property type="nucleotide sequence ID" value="NZ_JANTEZ010000005.1"/>
</dbReference>
<dbReference type="SUPFAM" id="SSF57938">
    <property type="entry name" value="DnaJ/Hsp40 cysteine-rich domain"/>
    <property type="match status" value="1"/>
</dbReference>
<dbReference type="Gene3D" id="6.20.20.10">
    <property type="match status" value="1"/>
</dbReference>
<evidence type="ECO:0008006" key="3">
    <source>
        <dbReference type="Google" id="ProtNLM"/>
    </source>
</evidence>